<comment type="subcellular location">
    <subcellularLocation>
        <location evidence="1">Membrane</location>
        <topology evidence="1">Multi-pass membrane protein</topology>
    </subcellularLocation>
</comment>
<gene>
    <name evidence="6" type="ORF">UFOPK1835_02256</name>
</gene>
<dbReference type="NCBIfam" id="NF033740">
    <property type="entry name" value="MarP_fam_protase"/>
    <property type="match status" value="1"/>
</dbReference>
<evidence type="ECO:0000256" key="3">
    <source>
        <dbReference type="ARBA" id="ARBA00022989"/>
    </source>
</evidence>
<dbReference type="GO" id="GO:0016020">
    <property type="term" value="C:membrane"/>
    <property type="evidence" value="ECO:0007669"/>
    <property type="project" value="UniProtKB-SubCell"/>
</dbReference>
<organism evidence="6">
    <name type="scientific">freshwater metagenome</name>
    <dbReference type="NCBI Taxonomy" id="449393"/>
    <lineage>
        <taxon>unclassified sequences</taxon>
        <taxon>metagenomes</taxon>
        <taxon>ecological metagenomes</taxon>
    </lineage>
</organism>
<feature type="transmembrane region" description="Helical" evidence="5">
    <location>
        <begin position="102"/>
        <end position="128"/>
    </location>
</feature>
<evidence type="ECO:0000256" key="5">
    <source>
        <dbReference type="SAM" id="Phobius"/>
    </source>
</evidence>
<dbReference type="Pfam" id="PF13365">
    <property type="entry name" value="Trypsin_2"/>
    <property type="match status" value="1"/>
</dbReference>
<dbReference type="PANTHER" id="PTHR43019">
    <property type="entry name" value="SERINE ENDOPROTEASE DEGS"/>
    <property type="match status" value="1"/>
</dbReference>
<proteinExistence type="predicted"/>
<name>A0A6J6IV11_9ZZZZ</name>
<sequence>MNLLDLLLIAIAMLAVIGGYRLGFTTRAVSWIGLAAGLVLAVKILPAFLGQLDTTNHGFVLVLTIGLLLVGASLGQALGFMIGSRLSPRRTDGALGAADRSLGAVAGLLGVTALFWLLLPVLVAAPGWTAREASGSWIAQRVDRLLPQAPDAMQALRSLVGPDAFPEVFDALRPTPELGDPPADSGLTPFVASTTARSVAKIEGVACSRIQDGTGFVAREDLVVTNAHVVAGEKSTTVIRDDGRQFNGTVIAFDPKRDLAIISVPGFGRPALAIQAARVENGTTGGVFGHPGGEPLRIAPFSVARTLSATGRDIYGSGVSERQVLELASTLRPGDSGSAIVDPTGTVVGIAFAIARDRTDVAYALSTAELATVFETLPSGGVSTGPCLN</sequence>
<evidence type="ECO:0000313" key="6">
    <source>
        <dbReference type="EMBL" id="CAB4628153.1"/>
    </source>
</evidence>
<protein>
    <submittedName>
        <fullName evidence="6">Unannotated protein</fullName>
    </submittedName>
</protein>
<feature type="transmembrane region" description="Helical" evidence="5">
    <location>
        <begin position="58"/>
        <end position="82"/>
    </location>
</feature>
<evidence type="ECO:0000256" key="2">
    <source>
        <dbReference type="ARBA" id="ARBA00022692"/>
    </source>
</evidence>
<dbReference type="PRINTS" id="PR00834">
    <property type="entry name" value="PROTEASES2C"/>
</dbReference>
<dbReference type="InterPro" id="IPR001940">
    <property type="entry name" value="Peptidase_S1C"/>
</dbReference>
<dbReference type="GO" id="GO:0004252">
    <property type="term" value="F:serine-type endopeptidase activity"/>
    <property type="evidence" value="ECO:0007669"/>
    <property type="project" value="InterPro"/>
</dbReference>
<dbReference type="SUPFAM" id="SSF50494">
    <property type="entry name" value="Trypsin-like serine proteases"/>
    <property type="match status" value="1"/>
</dbReference>
<evidence type="ECO:0000256" key="1">
    <source>
        <dbReference type="ARBA" id="ARBA00004141"/>
    </source>
</evidence>
<accession>A0A6J6IV11</accession>
<dbReference type="InterPro" id="IPR003825">
    <property type="entry name" value="Colicin-V_CvpA"/>
</dbReference>
<dbReference type="GO" id="GO:0006508">
    <property type="term" value="P:proteolysis"/>
    <property type="evidence" value="ECO:0007669"/>
    <property type="project" value="InterPro"/>
</dbReference>
<dbReference type="EMBL" id="CAEZUP010000175">
    <property type="protein sequence ID" value="CAB4628153.1"/>
    <property type="molecule type" value="Genomic_DNA"/>
</dbReference>
<dbReference type="InterPro" id="IPR009003">
    <property type="entry name" value="Peptidase_S1_PA"/>
</dbReference>
<feature type="transmembrane region" description="Helical" evidence="5">
    <location>
        <begin position="31"/>
        <end position="52"/>
    </location>
</feature>
<feature type="transmembrane region" description="Helical" evidence="5">
    <location>
        <begin position="6"/>
        <end position="24"/>
    </location>
</feature>
<keyword evidence="4 5" id="KW-0472">Membrane</keyword>
<evidence type="ECO:0000256" key="4">
    <source>
        <dbReference type="ARBA" id="ARBA00023136"/>
    </source>
</evidence>
<reference evidence="6" key="1">
    <citation type="submission" date="2020-05" db="EMBL/GenBank/DDBJ databases">
        <authorList>
            <person name="Chiriac C."/>
            <person name="Salcher M."/>
            <person name="Ghai R."/>
            <person name="Kavagutti S V."/>
        </authorList>
    </citation>
    <scope>NUCLEOTIDE SEQUENCE</scope>
</reference>
<dbReference type="InterPro" id="IPR047680">
    <property type="entry name" value="MarP-like"/>
</dbReference>
<keyword evidence="3 5" id="KW-1133">Transmembrane helix</keyword>
<dbReference type="GO" id="GO:0009403">
    <property type="term" value="P:toxin biosynthetic process"/>
    <property type="evidence" value="ECO:0007669"/>
    <property type="project" value="InterPro"/>
</dbReference>
<dbReference type="InterPro" id="IPR043504">
    <property type="entry name" value="Peptidase_S1_PA_chymotrypsin"/>
</dbReference>
<dbReference type="Gene3D" id="2.40.10.10">
    <property type="entry name" value="Trypsin-like serine proteases"/>
    <property type="match status" value="2"/>
</dbReference>
<dbReference type="AlphaFoldDB" id="A0A6J6IV11"/>
<dbReference type="Pfam" id="PF02674">
    <property type="entry name" value="Colicin_V"/>
    <property type="match status" value="1"/>
</dbReference>
<keyword evidence="2 5" id="KW-0812">Transmembrane</keyword>
<dbReference type="PANTHER" id="PTHR43019:SF23">
    <property type="entry name" value="PROTEASE DO-LIKE 5, CHLOROPLASTIC"/>
    <property type="match status" value="1"/>
</dbReference>